<name>A0A4Q6XS49_9SPHI</name>
<sequence length="391" mass="44390">MKRKNIIYLILVLLIWGCGEDYIGQYAMDNIPPGSVSGVSVENIPGGSIISYRMPTDEDFSYVKAIYTVNGKEKEQKSSSFNTSITLGGFGRSTAQEVELIAYDKSDNPSAPVKVDIHPLDASVFNIIESAVVTDDFGGIRVEWQNPDGADVVLTVLTTTNEYGEEEWTETDRFYSGSTQGRANVRGFNDAERLFGIYFRDRWSNFSDTLYVNANPLFEEQLDKSKFRRWNPPGIPYNAYEGADWRIEGLWNGRIDPSTGGYASYTHDNTFDMGQVAKLSRMNINNRPEATLLYNFAHPKKFQIWGSNHPNVNADFGTWTLLAEFESFKPSGLPLGQLNDDDRNYGWRDGEEWSFPLDVPPVRYIRWYVLETWGGSTYTQVMEMTLWGSIQ</sequence>
<dbReference type="InterPro" id="IPR032527">
    <property type="entry name" value="DUF4959"/>
</dbReference>
<dbReference type="SUPFAM" id="SSF49785">
    <property type="entry name" value="Galactose-binding domain-like"/>
    <property type="match status" value="1"/>
</dbReference>
<dbReference type="EMBL" id="SGIT01000002">
    <property type="protein sequence ID" value="RZF59357.1"/>
    <property type="molecule type" value="Genomic_DNA"/>
</dbReference>
<dbReference type="OrthoDB" id="1312186at2"/>
<dbReference type="Pfam" id="PF16323">
    <property type="entry name" value="DUF4959"/>
    <property type="match status" value="1"/>
</dbReference>
<reference evidence="4 5" key="1">
    <citation type="submission" date="2019-02" db="EMBL/GenBank/DDBJ databases">
        <authorList>
            <person name="Li Y."/>
        </authorList>
    </citation>
    <scope>NUCLEOTIDE SEQUENCE [LARGE SCALE GENOMIC DNA]</scope>
    <source>
        <strain evidence="4 5">30C10-4-7</strain>
    </source>
</reference>
<dbReference type="InterPro" id="IPR033431">
    <property type="entry name" value="DUF5126"/>
</dbReference>
<dbReference type="InterPro" id="IPR008979">
    <property type="entry name" value="Galactose-bd-like_sf"/>
</dbReference>
<dbReference type="Pfam" id="PF16391">
    <property type="entry name" value="DUF5000"/>
    <property type="match status" value="1"/>
</dbReference>
<evidence type="ECO:0000259" key="1">
    <source>
        <dbReference type="Pfam" id="PF16323"/>
    </source>
</evidence>
<dbReference type="Pfam" id="PF17166">
    <property type="entry name" value="DUF5126"/>
    <property type="match status" value="1"/>
</dbReference>
<accession>A0A4Q6XS49</accession>
<keyword evidence="5" id="KW-1185">Reference proteome</keyword>
<gene>
    <name evidence="4" type="ORF">EWE74_09245</name>
</gene>
<dbReference type="AlphaFoldDB" id="A0A4Q6XS49"/>
<evidence type="ECO:0000259" key="3">
    <source>
        <dbReference type="Pfam" id="PF17166"/>
    </source>
</evidence>
<dbReference type="InterPro" id="IPR032164">
    <property type="entry name" value="DUF5000"/>
</dbReference>
<evidence type="ECO:0000313" key="4">
    <source>
        <dbReference type="EMBL" id="RZF59357.1"/>
    </source>
</evidence>
<comment type="caution">
    <text evidence="4">The sequence shown here is derived from an EMBL/GenBank/DDBJ whole genome shotgun (WGS) entry which is preliminary data.</text>
</comment>
<dbReference type="RefSeq" id="WP_130141279.1">
    <property type="nucleotide sequence ID" value="NZ_SGIT01000002.1"/>
</dbReference>
<protein>
    <submittedName>
        <fullName evidence="4">DUF4959 domain-containing protein</fullName>
    </submittedName>
</protein>
<dbReference type="Proteomes" id="UP000292855">
    <property type="component" value="Unassembled WGS sequence"/>
</dbReference>
<organism evidence="4 5">
    <name type="scientific">Sphingobacterium corticibacterium</name>
    <dbReference type="NCBI Taxonomy" id="2484746"/>
    <lineage>
        <taxon>Bacteria</taxon>
        <taxon>Pseudomonadati</taxon>
        <taxon>Bacteroidota</taxon>
        <taxon>Sphingobacteriia</taxon>
        <taxon>Sphingobacteriales</taxon>
        <taxon>Sphingobacteriaceae</taxon>
        <taxon>Sphingobacterium</taxon>
    </lineage>
</organism>
<feature type="domain" description="DUF4959" evidence="1">
    <location>
        <begin position="17"/>
        <end position="119"/>
    </location>
</feature>
<feature type="domain" description="DUF5000" evidence="2">
    <location>
        <begin position="265"/>
        <end position="388"/>
    </location>
</feature>
<proteinExistence type="predicted"/>
<evidence type="ECO:0000259" key="2">
    <source>
        <dbReference type="Pfam" id="PF16391"/>
    </source>
</evidence>
<feature type="domain" description="DUF5126" evidence="3">
    <location>
        <begin position="122"/>
        <end position="225"/>
    </location>
</feature>
<evidence type="ECO:0000313" key="5">
    <source>
        <dbReference type="Proteomes" id="UP000292855"/>
    </source>
</evidence>
<dbReference type="Gene3D" id="2.60.120.260">
    <property type="entry name" value="Galactose-binding domain-like"/>
    <property type="match status" value="1"/>
</dbReference>